<gene>
    <name evidence="2" type="ORF">GG681_02920</name>
</gene>
<comment type="caution">
    <text evidence="2">The sequence shown here is derived from an EMBL/GenBank/DDBJ whole genome shotgun (WGS) entry which is preliminary data.</text>
</comment>
<evidence type="ECO:0000313" key="2">
    <source>
        <dbReference type="EMBL" id="MQY41579.1"/>
    </source>
</evidence>
<evidence type="ECO:0000256" key="1">
    <source>
        <dbReference type="SAM" id="MobiDB-lite"/>
    </source>
</evidence>
<proteinExistence type="predicted"/>
<evidence type="ECO:0000313" key="3">
    <source>
        <dbReference type="Proteomes" id="UP000436694"/>
    </source>
</evidence>
<sequence length="74" mass="8435">MDWRWVVLGLLVALGAAIALEVYLKRNHHRNLSASRPEKPVRPLGMEATDVKQVEEAHASNRAHQKRNDALSRR</sequence>
<dbReference type="EMBL" id="WIXK01000001">
    <property type="protein sequence ID" value="MQY41579.1"/>
    <property type="molecule type" value="Genomic_DNA"/>
</dbReference>
<protein>
    <submittedName>
        <fullName evidence="2">Uncharacterized protein</fullName>
    </submittedName>
</protein>
<feature type="region of interest" description="Disordered" evidence="1">
    <location>
        <begin position="29"/>
        <end position="74"/>
    </location>
</feature>
<name>A0A844AKF0_9RHOB</name>
<keyword evidence="3" id="KW-1185">Reference proteome</keyword>
<reference evidence="2 3" key="1">
    <citation type="submission" date="2019-10" db="EMBL/GenBank/DDBJ databases">
        <title>Epibacterium sp. nov., isolated from seawater.</title>
        <authorList>
            <person name="Zhang X."/>
            <person name="Li N."/>
        </authorList>
    </citation>
    <scope>NUCLEOTIDE SEQUENCE [LARGE SCALE GENOMIC DNA]</scope>
    <source>
        <strain evidence="2 3">SM1969</strain>
    </source>
</reference>
<accession>A0A844AKF0</accession>
<feature type="compositionally biased region" description="Basic and acidic residues" evidence="1">
    <location>
        <begin position="49"/>
        <end position="59"/>
    </location>
</feature>
<dbReference type="AlphaFoldDB" id="A0A844AKF0"/>
<organism evidence="2 3">
    <name type="scientific">Tritonibacter aquimaris</name>
    <dbReference type="NCBI Taxonomy" id="2663379"/>
    <lineage>
        <taxon>Bacteria</taxon>
        <taxon>Pseudomonadati</taxon>
        <taxon>Pseudomonadota</taxon>
        <taxon>Alphaproteobacteria</taxon>
        <taxon>Rhodobacterales</taxon>
        <taxon>Paracoccaceae</taxon>
        <taxon>Tritonibacter</taxon>
    </lineage>
</organism>
<dbReference type="RefSeq" id="WP_153544864.1">
    <property type="nucleotide sequence ID" value="NZ_WIXK01000001.1"/>
</dbReference>
<dbReference type="Proteomes" id="UP000436694">
    <property type="component" value="Unassembled WGS sequence"/>
</dbReference>